<reference evidence="8" key="1">
    <citation type="submission" date="2018-11" db="EMBL/GenBank/DDBJ databases">
        <authorList>
            <person name="Alioto T."/>
            <person name="Alioto T."/>
        </authorList>
    </citation>
    <scope>NUCLEOTIDE SEQUENCE</scope>
</reference>
<dbReference type="SMART" id="SM00321">
    <property type="entry name" value="WSC"/>
    <property type="match status" value="1"/>
</dbReference>
<evidence type="ECO:0000256" key="5">
    <source>
        <dbReference type="ARBA" id="ARBA00023136"/>
    </source>
</evidence>
<keyword evidence="5" id="KW-0472">Membrane</keyword>
<dbReference type="Pfam" id="PF01822">
    <property type="entry name" value="WSC"/>
    <property type="match status" value="1"/>
</dbReference>
<dbReference type="Proteomes" id="UP000596742">
    <property type="component" value="Unassembled WGS sequence"/>
</dbReference>
<dbReference type="OrthoDB" id="10070993at2759"/>
<evidence type="ECO:0000256" key="3">
    <source>
        <dbReference type="ARBA" id="ARBA00022729"/>
    </source>
</evidence>
<evidence type="ECO:0000256" key="2">
    <source>
        <dbReference type="ARBA" id="ARBA00022692"/>
    </source>
</evidence>
<gene>
    <name evidence="8" type="ORF">MGAL_10B015478</name>
</gene>
<evidence type="ECO:0000313" key="8">
    <source>
        <dbReference type="EMBL" id="VDI45052.1"/>
    </source>
</evidence>
<name>A0A8B6F8X7_MYTGA</name>
<evidence type="ECO:0000259" key="7">
    <source>
        <dbReference type="PROSITE" id="PS51212"/>
    </source>
</evidence>
<evidence type="ECO:0000256" key="1">
    <source>
        <dbReference type="ARBA" id="ARBA00004167"/>
    </source>
</evidence>
<comment type="subcellular location">
    <subcellularLocation>
        <location evidence="1">Membrane</location>
        <topology evidence="1">Single-pass membrane protein</topology>
    </subcellularLocation>
</comment>
<accession>A0A8B6F8X7</accession>
<dbReference type="InterPro" id="IPR051836">
    <property type="entry name" value="Kremen_rcpt"/>
</dbReference>
<dbReference type="PROSITE" id="PS51212">
    <property type="entry name" value="WSC"/>
    <property type="match status" value="1"/>
</dbReference>
<keyword evidence="4" id="KW-1133">Transmembrane helix</keyword>
<evidence type="ECO:0000313" key="9">
    <source>
        <dbReference type="Proteomes" id="UP000596742"/>
    </source>
</evidence>
<feature type="domain" description="WSC" evidence="7">
    <location>
        <begin position="85"/>
        <end position="176"/>
    </location>
</feature>
<dbReference type="AlphaFoldDB" id="A0A8B6F8X7"/>
<dbReference type="PANTHER" id="PTHR24269:SF16">
    <property type="entry name" value="PROTEIN SLG1"/>
    <property type="match status" value="1"/>
</dbReference>
<evidence type="ECO:0000256" key="6">
    <source>
        <dbReference type="ARBA" id="ARBA00023180"/>
    </source>
</evidence>
<keyword evidence="2" id="KW-0812">Transmembrane</keyword>
<proteinExistence type="predicted"/>
<sequence length="177" mass="19886">MVKQKKNTGITVVHFFPVGLNQHKLTSCVVSINIDRNLVCHIMIKPTSVYVYLLVILVCNHSSNAAQCRSACKCVDEKIAELKGNLGYVGCFTDNGNRHFDTLKLRSIDLTLKMCREQCRGYIYVGLQNGNECFCGNQLDVINYPPKLDAECNRDCFGDPNRKCGGPWRSSIYTVNI</sequence>
<organism evidence="8 9">
    <name type="scientific">Mytilus galloprovincialis</name>
    <name type="common">Mediterranean mussel</name>
    <dbReference type="NCBI Taxonomy" id="29158"/>
    <lineage>
        <taxon>Eukaryota</taxon>
        <taxon>Metazoa</taxon>
        <taxon>Spiralia</taxon>
        <taxon>Lophotrochozoa</taxon>
        <taxon>Mollusca</taxon>
        <taxon>Bivalvia</taxon>
        <taxon>Autobranchia</taxon>
        <taxon>Pteriomorphia</taxon>
        <taxon>Mytilida</taxon>
        <taxon>Mytiloidea</taxon>
        <taxon>Mytilidae</taxon>
        <taxon>Mytilinae</taxon>
        <taxon>Mytilus</taxon>
    </lineage>
</organism>
<comment type="caution">
    <text evidence="8">The sequence shown here is derived from an EMBL/GenBank/DDBJ whole genome shotgun (WGS) entry which is preliminary data.</text>
</comment>
<keyword evidence="6" id="KW-0325">Glycoprotein</keyword>
<dbReference type="EMBL" id="UYJE01006325">
    <property type="protein sequence ID" value="VDI45052.1"/>
    <property type="molecule type" value="Genomic_DNA"/>
</dbReference>
<protein>
    <recommendedName>
        <fullName evidence="7">WSC domain-containing protein</fullName>
    </recommendedName>
</protein>
<dbReference type="GO" id="GO:0005886">
    <property type="term" value="C:plasma membrane"/>
    <property type="evidence" value="ECO:0007669"/>
    <property type="project" value="TreeGrafter"/>
</dbReference>
<keyword evidence="9" id="KW-1185">Reference proteome</keyword>
<evidence type="ECO:0000256" key="4">
    <source>
        <dbReference type="ARBA" id="ARBA00022989"/>
    </source>
</evidence>
<dbReference type="PANTHER" id="PTHR24269">
    <property type="entry name" value="KREMEN PROTEIN"/>
    <property type="match status" value="1"/>
</dbReference>
<keyword evidence="3" id="KW-0732">Signal</keyword>
<dbReference type="InterPro" id="IPR002889">
    <property type="entry name" value="WSC_carb-bd"/>
</dbReference>